<reference evidence="1" key="1">
    <citation type="submission" date="2021-08" db="EMBL/GenBank/DDBJ databases">
        <title>WGS assembly of Ceratopteris richardii.</title>
        <authorList>
            <person name="Marchant D.B."/>
            <person name="Chen G."/>
            <person name="Jenkins J."/>
            <person name="Shu S."/>
            <person name="Leebens-Mack J."/>
            <person name="Grimwood J."/>
            <person name="Schmutz J."/>
            <person name="Soltis P."/>
            <person name="Soltis D."/>
            <person name="Chen Z.-H."/>
        </authorList>
    </citation>
    <scope>NUCLEOTIDE SEQUENCE</scope>
    <source>
        <strain evidence="1">Whitten #5841</strain>
        <tissue evidence="1">Leaf</tissue>
    </source>
</reference>
<evidence type="ECO:0000313" key="2">
    <source>
        <dbReference type="Proteomes" id="UP000825935"/>
    </source>
</evidence>
<sequence length="61" mass="6733">MCFGLANFMSVQKGTGLQITGMQTQHGNGGALESITPYSFFGKVHGEYCRMGILDQLYFHI</sequence>
<protein>
    <submittedName>
        <fullName evidence="1">Uncharacterized protein</fullName>
    </submittedName>
</protein>
<evidence type="ECO:0000313" key="1">
    <source>
        <dbReference type="EMBL" id="KAH7441265.1"/>
    </source>
</evidence>
<dbReference type="AlphaFoldDB" id="A0A8T2V696"/>
<gene>
    <name evidence="1" type="ORF">KP509_03G031400</name>
</gene>
<dbReference type="EMBL" id="CM035408">
    <property type="protein sequence ID" value="KAH7441265.1"/>
    <property type="molecule type" value="Genomic_DNA"/>
</dbReference>
<proteinExistence type="predicted"/>
<organism evidence="1 2">
    <name type="scientific">Ceratopteris richardii</name>
    <name type="common">Triangle waterfern</name>
    <dbReference type="NCBI Taxonomy" id="49495"/>
    <lineage>
        <taxon>Eukaryota</taxon>
        <taxon>Viridiplantae</taxon>
        <taxon>Streptophyta</taxon>
        <taxon>Embryophyta</taxon>
        <taxon>Tracheophyta</taxon>
        <taxon>Polypodiopsida</taxon>
        <taxon>Polypodiidae</taxon>
        <taxon>Polypodiales</taxon>
        <taxon>Pteridineae</taxon>
        <taxon>Pteridaceae</taxon>
        <taxon>Parkerioideae</taxon>
        <taxon>Ceratopteris</taxon>
    </lineage>
</organism>
<dbReference type="Proteomes" id="UP000825935">
    <property type="component" value="Chromosome 3"/>
</dbReference>
<name>A0A8T2V696_CERRI</name>
<comment type="caution">
    <text evidence="1">The sequence shown here is derived from an EMBL/GenBank/DDBJ whole genome shotgun (WGS) entry which is preliminary data.</text>
</comment>
<keyword evidence="2" id="KW-1185">Reference proteome</keyword>
<accession>A0A8T2V696</accession>